<keyword evidence="6" id="KW-1185">Reference proteome</keyword>
<dbReference type="CDD" id="cd02194">
    <property type="entry name" value="ThiL"/>
    <property type="match status" value="1"/>
</dbReference>
<evidence type="ECO:0000256" key="1">
    <source>
        <dbReference type="ARBA" id="ARBA00022977"/>
    </source>
</evidence>
<comment type="caution">
    <text evidence="2">Lacks conserved residue(s) required for the propagation of feature annotation.</text>
</comment>
<comment type="similarity">
    <text evidence="2">Belongs to the thiamine-monophosphate kinase family.</text>
</comment>
<dbReference type="SUPFAM" id="SSF55326">
    <property type="entry name" value="PurM N-terminal domain-like"/>
    <property type="match status" value="1"/>
</dbReference>
<comment type="caution">
    <text evidence="5">The sequence shown here is derived from an EMBL/GenBank/DDBJ whole genome shotgun (WGS) entry which is preliminary data.</text>
</comment>
<dbReference type="GO" id="GO:0009228">
    <property type="term" value="P:thiamine biosynthetic process"/>
    <property type="evidence" value="ECO:0007669"/>
    <property type="project" value="UniProtKB-KW"/>
</dbReference>
<comment type="function">
    <text evidence="2">Catalyzes the ATP-dependent phosphorylation of thiamine-monophosphate (TMP) to form thiamine-pyrophosphate (TPP), the active form of vitamin B1.</text>
</comment>
<dbReference type="InterPro" id="IPR036676">
    <property type="entry name" value="PurM-like_C_sf"/>
</dbReference>
<dbReference type="PIRSF" id="PIRSF005303">
    <property type="entry name" value="Thiam_monoph_kin"/>
    <property type="match status" value="1"/>
</dbReference>
<keyword evidence="2" id="KW-0808">Transferase</keyword>
<dbReference type="PANTHER" id="PTHR30270">
    <property type="entry name" value="THIAMINE-MONOPHOSPHATE KINASE"/>
    <property type="match status" value="1"/>
</dbReference>
<evidence type="ECO:0000313" key="6">
    <source>
        <dbReference type="Proteomes" id="UP000321577"/>
    </source>
</evidence>
<dbReference type="GO" id="GO:0009030">
    <property type="term" value="F:thiamine-phosphate kinase activity"/>
    <property type="evidence" value="ECO:0007669"/>
    <property type="project" value="UniProtKB-UniRule"/>
</dbReference>
<dbReference type="GO" id="GO:0005524">
    <property type="term" value="F:ATP binding"/>
    <property type="evidence" value="ECO:0007669"/>
    <property type="project" value="UniProtKB-UniRule"/>
</dbReference>
<feature type="binding site" evidence="2">
    <location>
        <position position="33"/>
    </location>
    <ligand>
        <name>Mg(2+)</name>
        <dbReference type="ChEBI" id="CHEBI:18420"/>
        <label>3</label>
    </ligand>
</feature>
<dbReference type="EMBL" id="BKAG01000063">
    <property type="protein sequence ID" value="GEP45928.1"/>
    <property type="molecule type" value="Genomic_DNA"/>
</dbReference>
<keyword evidence="2" id="KW-0460">Magnesium</keyword>
<dbReference type="InterPro" id="IPR010918">
    <property type="entry name" value="PurM-like_C_dom"/>
</dbReference>
<dbReference type="SUPFAM" id="SSF56042">
    <property type="entry name" value="PurM C-terminal domain-like"/>
    <property type="match status" value="1"/>
</dbReference>
<feature type="binding site" evidence="2">
    <location>
        <position position="58"/>
    </location>
    <ligand>
        <name>substrate</name>
    </ligand>
</feature>
<dbReference type="Gene3D" id="3.90.650.10">
    <property type="entry name" value="PurM-like C-terminal domain"/>
    <property type="match status" value="1"/>
</dbReference>
<dbReference type="AlphaFoldDB" id="A0A512MGS2"/>
<feature type="binding site" evidence="2">
    <location>
        <position position="79"/>
    </location>
    <ligand>
        <name>Mg(2+)</name>
        <dbReference type="ChEBI" id="CHEBI:18420"/>
        <label>4</label>
    </ligand>
</feature>
<accession>A0A512MGS2</accession>
<feature type="binding site" evidence="2">
    <location>
        <position position="50"/>
    </location>
    <ligand>
        <name>Mg(2+)</name>
        <dbReference type="ChEBI" id="CHEBI:18420"/>
        <label>1</label>
    </ligand>
</feature>
<feature type="binding site" evidence="2">
    <location>
        <position position="51"/>
    </location>
    <ligand>
        <name>Mg(2+)</name>
        <dbReference type="ChEBI" id="CHEBI:18420"/>
        <label>1</label>
    </ligand>
</feature>
<dbReference type="Pfam" id="PF00586">
    <property type="entry name" value="AIRS"/>
    <property type="match status" value="1"/>
</dbReference>
<dbReference type="InterPro" id="IPR036921">
    <property type="entry name" value="PurM-like_N_sf"/>
</dbReference>
<keyword evidence="2" id="KW-0067">ATP-binding</keyword>
<dbReference type="GO" id="GO:0009229">
    <property type="term" value="P:thiamine diphosphate biosynthetic process"/>
    <property type="evidence" value="ECO:0007669"/>
    <property type="project" value="UniProtKB-UniRule"/>
</dbReference>
<feature type="binding site" evidence="2">
    <location>
        <position position="152"/>
    </location>
    <ligand>
        <name>ATP</name>
        <dbReference type="ChEBI" id="CHEBI:30616"/>
    </ligand>
</feature>
<comment type="pathway">
    <text evidence="2">Cofactor biosynthesis; thiamine diphosphate biosynthesis; thiamine diphosphate from thiamine phosphate: step 1/1.</text>
</comment>
<dbReference type="HAMAP" id="MF_02128">
    <property type="entry name" value="TMP_kinase"/>
    <property type="match status" value="1"/>
</dbReference>
<sequence length="296" mass="31903">MKTLAQVGEDELVRLITAGLKTDAGVLLGPGDDCAVVRGPTKSESLVLKTDTIVEGVHFTPDTAPHLIGRKAIARVLSDFAAMAAIPRHALVTLIAPPATPVKRILGLYQGMSRLADEFAVRIVGGETSSGQQLILTVSMSGTVPNKQWVTRSQARAGDLLFVTGRLGGSIRGKHLKFHPLVKEAQCLVKHLKLTAMMDLSDGLAKDLPRLAARSGVGYELVAEDIPVNRGCTVQQALNDGEDYELLFTASPRTTAAQLQKCMQAYPNLQLKCIGKLLPLKKQRQSLLGGWDHFKK</sequence>
<feature type="domain" description="PurM-like C-terminal" evidence="4">
    <location>
        <begin position="162"/>
        <end position="258"/>
    </location>
</feature>
<dbReference type="OrthoDB" id="9802811at2"/>
<feature type="binding site" evidence="2">
    <location>
        <position position="79"/>
    </location>
    <ligand>
        <name>Mg(2+)</name>
        <dbReference type="ChEBI" id="CHEBI:18420"/>
        <label>3</label>
    </ligand>
</feature>
<feature type="binding site" evidence="2">
    <location>
        <position position="33"/>
    </location>
    <ligand>
        <name>Mg(2+)</name>
        <dbReference type="ChEBI" id="CHEBI:18420"/>
        <label>4</label>
    </ligand>
</feature>
<dbReference type="InterPro" id="IPR006283">
    <property type="entry name" value="ThiL-like"/>
</dbReference>
<feature type="binding site" evidence="2">
    <location>
        <position position="242"/>
    </location>
    <ligand>
        <name>substrate</name>
    </ligand>
</feature>
<dbReference type="GO" id="GO:0000287">
    <property type="term" value="F:magnesium ion binding"/>
    <property type="evidence" value="ECO:0007669"/>
    <property type="project" value="UniProtKB-UniRule"/>
</dbReference>
<feature type="binding site" evidence="2">
    <location>
        <position position="79"/>
    </location>
    <ligand>
        <name>Mg(2+)</name>
        <dbReference type="ChEBI" id="CHEBI:18420"/>
        <label>2</label>
    </ligand>
</feature>
<dbReference type="EC" id="2.7.4.16" evidence="2"/>
<feature type="binding site" evidence="2">
    <location>
        <position position="291"/>
    </location>
    <ligand>
        <name>substrate</name>
    </ligand>
</feature>
<evidence type="ECO:0000259" key="4">
    <source>
        <dbReference type="Pfam" id="PF02769"/>
    </source>
</evidence>
<dbReference type="Pfam" id="PF02769">
    <property type="entry name" value="AIRS_C"/>
    <property type="match status" value="1"/>
</dbReference>
<feature type="binding site" evidence="2">
    <location>
        <position position="51"/>
    </location>
    <ligand>
        <name>Mg(2+)</name>
        <dbReference type="ChEBI" id="CHEBI:18420"/>
        <label>2</label>
    </ligand>
</feature>
<feature type="binding site" evidence="2">
    <location>
        <position position="199"/>
    </location>
    <ligand>
        <name>Mg(2+)</name>
        <dbReference type="ChEBI" id="CHEBI:18420"/>
        <label>3</label>
    </ligand>
</feature>
<keyword evidence="2" id="KW-0479">Metal-binding</keyword>
<proteinExistence type="inferred from homology"/>
<feature type="binding site" evidence="2">
    <location>
        <position position="109"/>
    </location>
    <ligand>
        <name>ATP</name>
        <dbReference type="ChEBI" id="CHEBI:30616"/>
    </ligand>
</feature>
<reference evidence="5 6" key="1">
    <citation type="submission" date="2019-07" db="EMBL/GenBank/DDBJ databases">
        <title>Whole genome shotgun sequence of Brevifollis gellanilyticus NBRC 108608.</title>
        <authorList>
            <person name="Hosoyama A."/>
            <person name="Uohara A."/>
            <person name="Ohji S."/>
            <person name="Ichikawa N."/>
        </authorList>
    </citation>
    <scope>NUCLEOTIDE SEQUENCE [LARGE SCALE GENOMIC DNA]</scope>
    <source>
        <strain evidence="5 6">NBRC 108608</strain>
    </source>
</reference>
<dbReference type="InterPro" id="IPR016188">
    <property type="entry name" value="PurM-like_N"/>
</dbReference>
<name>A0A512MGS2_9BACT</name>
<evidence type="ECO:0000256" key="2">
    <source>
        <dbReference type="HAMAP-Rule" id="MF_02128"/>
    </source>
</evidence>
<feature type="domain" description="PurM-like N-terminal" evidence="3">
    <location>
        <begin position="31"/>
        <end position="144"/>
    </location>
</feature>
<keyword evidence="1 2" id="KW-0784">Thiamine biosynthesis</keyword>
<dbReference type="UniPathway" id="UPA00060">
    <property type="reaction ID" value="UER00142"/>
</dbReference>
<dbReference type="RefSeq" id="WP_146855324.1">
    <property type="nucleotide sequence ID" value="NZ_BKAG01000063.1"/>
</dbReference>
<organism evidence="5 6">
    <name type="scientific">Brevifollis gellanilyticus</name>
    <dbReference type="NCBI Taxonomy" id="748831"/>
    <lineage>
        <taxon>Bacteria</taxon>
        <taxon>Pseudomonadati</taxon>
        <taxon>Verrucomicrobiota</taxon>
        <taxon>Verrucomicrobiia</taxon>
        <taxon>Verrucomicrobiales</taxon>
        <taxon>Verrucomicrobiaceae</taxon>
    </lineage>
</organism>
<comment type="miscellaneous">
    <text evidence="2">Reaction mechanism of ThiL seems to utilize a direct, inline transfer of the gamma-phosphate of ATP to TMP rather than a phosphorylated enzyme intermediate.</text>
</comment>
<dbReference type="PANTHER" id="PTHR30270:SF0">
    <property type="entry name" value="THIAMINE-MONOPHOSPHATE KINASE"/>
    <property type="match status" value="1"/>
</dbReference>
<gene>
    <name evidence="2 5" type="primary">thiL</name>
    <name evidence="5" type="ORF">BGE01nite_52190</name>
</gene>
<dbReference type="Gene3D" id="3.30.1330.10">
    <property type="entry name" value="PurM-like, N-terminal domain"/>
    <property type="match status" value="1"/>
</dbReference>
<feature type="binding site" evidence="2">
    <location>
        <position position="201"/>
    </location>
    <ligand>
        <name>ATP</name>
        <dbReference type="ChEBI" id="CHEBI:30616"/>
    </ligand>
</feature>
<evidence type="ECO:0000313" key="5">
    <source>
        <dbReference type="EMBL" id="GEP45928.1"/>
    </source>
</evidence>
<feature type="binding site" evidence="2">
    <location>
        <position position="202"/>
    </location>
    <ligand>
        <name>Mg(2+)</name>
        <dbReference type="ChEBI" id="CHEBI:18420"/>
        <label>5</label>
    </ligand>
</feature>
<keyword evidence="2 5" id="KW-0418">Kinase</keyword>
<comment type="catalytic activity">
    <reaction evidence="2">
        <text>thiamine phosphate + ATP = thiamine diphosphate + ADP</text>
        <dbReference type="Rhea" id="RHEA:15913"/>
        <dbReference type="ChEBI" id="CHEBI:30616"/>
        <dbReference type="ChEBI" id="CHEBI:37575"/>
        <dbReference type="ChEBI" id="CHEBI:58937"/>
        <dbReference type="ChEBI" id="CHEBI:456216"/>
        <dbReference type="EC" id="2.7.4.16"/>
    </reaction>
</comment>
<dbReference type="Proteomes" id="UP000321577">
    <property type="component" value="Unassembled WGS sequence"/>
</dbReference>
<keyword evidence="2" id="KW-0547">Nucleotide-binding</keyword>
<protein>
    <recommendedName>
        <fullName evidence="2">Thiamine-monophosphate kinase</fullName>
        <shortName evidence="2">TMP kinase</shortName>
        <shortName evidence="2">Thiamine-phosphate kinase</shortName>
        <ecNumber evidence="2">2.7.4.16</ecNumber>
    </recommendedName>
</protein>
<evidence type="ECO:0000259" key="3">
    <source>
        <dbReference type="Pfam" id="PF00586"/>
    </source>
</evidence>